<dbReference type="InterPro" id="IPR035422">
    <property type="entry name" value="AlgF"/>
</dbReference>
<dbReference type="GO" id="GO:0042597">
    <property type="term" value="C:periplasmic space"/>
    <property type="evidence" value="ECO:0007669"/>
    <property type="project" value="UniProtKB-SubCell"/>
</dbReference>
<keyword evidence="9" id="KW-0808">Transferase</keyword>
<comment type="similarity">
    <text evidence="3">Belongs to the AlgF family.</text>
</comment>
<dbReference type="KEGG" id="pcav:D3880_05495"/>
<feature type="signal peptide" evidence="8">
    <location>
        <begin position="1"/>
        <end position="31"/>
    </location>
</feature>
<organism evidence="9 10">
    <name type="scientific">Pseudomonas cavernae</name>
    <dbReference type="NCBI Taxonomy" id="2320867"/>
    <lineage>
        <taxon>Bacteria</taxon>
        <taxon>Pseudomonadati</taxon>
        <taxon>Pseudomonadota</taxon>
        <taxon>Gammaproteobacteria</taxon>
        <taxon>Pseudomonadales</taxon>
        <taxon>Pseudomonadaceae</taxon>
        <taxon>Pseudomonas</taxon>
    </lineage>
</organism>
<dbReference type="UniPathway" id="UPA00286"/>
<comment type="subcellular location">
    <subcellularLocation>
        <location evidence="1">Periplasm</location>
    </subcellularLocation>
</comment>
<dbReference type="OrthoDB" id="7000405at2"/>
<evidence type="ECO:0000256" key="3">
    <source>
        <dbReference type="ARBA" id="ARBA00010033"/>
    </source>
</evidence>
<reference evidence="10" key="1">
    <citation type="submission" date="2018-09" db="EMBL/GenBank/DDBJ databases">
        <authorList>
            <person name="Zhu H."/>
        </authorList>
    </citation>
    <scope>NUCLEOTIDE SEQUENCE [LARGE SCALE GENOMIC DNA]</scope>
    <source>
        <strain evidence="10">K2W31S-8</strain>
    </source>
</reference>
<feature type="chain" id="PRO_5017441102" description="Alginate biosynthesis protein AlgF" evidence="8">
    <location>
        <begin position="32"/>
        <end position="219"/>
    </location>
</feature>
<dbReference type="RefSeq" id="WP_119892491.1">
    <property type="nucleotide sequence ID" value="NZ_CP032419.1"/>
</dbReference>
<dbReference type="EMBL" id="CP032419">
    <property type="protein sequence ID" value="AYC31868.1"/>
    <property type="molecule type" value="Genomic_DNA"/>
</dbReference>
<keyword evidence="10" id="KW-1185">Reference proteome</keyword>
<evidence type="ECO:0000256" key="8">
    <source>
        <dbReference type="SAM" id="SignalP"/>
    </source>
</evidence>
<keyword evidence="5 8" id="KW-0732">Signal</keyword>
<dbReference type="GO" id="GO:0042121">
    <property type="term" value="P:alginic acid biosynthetic process"/>
    <property type="evidence" value="ECO:0007669"/>
    <property type="project" value="UniProtKB-UniPathway"/>
</dbReference>
<name>A0A385Z280_9PSED</name>
<accession>A0A385Z280</accession>
<dbReference type="AlphaFoldDB" id="A0A385Z280"/>
<evidence type="ECO:0000256" key="6">
    <source>
        <dbReference type="ARBA" id="ARBA00022764"/>
    </source>
</evidence>
<evidence type="ECO:0000313" key="9">
    <source>
        <dbReference type="EMBL" id="AYC31868.1"/>
    </source>
</evidence>
<protein>
    <recommendedName>
        <fullName evidence="4">Alginate biosynthesis protein AlgF</fullName>
    </recommendedName>
</protein>
<evidence type="ECO:0000313" key="10">
    <source>
        <dbReference type="Proteomes" id="UP000265560"/>
    </source>
</evidence>
<sequence length="219" mass="23328">MKPTTHPFRSQRLIASGALLLASLFSWQAQADDAVLYGPAAPKGSTFVRLYNASNQEVSANVGTAKLDDVGPLASTEFSFLPGGSYSAQVGSQSVSLQLGAGRYYTLVNLPNGQPRLVEEKPYRNKQKALLRVQNLSDTPLSLKTADGKTAVVENVAPQSYGDREINPVKVNLALFAGTQKVSDLKPVALDRGEVVCLFVTGSAGKLAPVWVKRPLAAN</sequence>
<evidence type="ECO:0000256" key="1">
    <source>
        <dbReference type="ARBA" id="ARBA00004418"/>
    </source>
</evidence>
<dbReference type="Pfam" id="PF11182">
    <property type="entry name" value="AlgF"/>
    <property type="match status" value="1"/>
</dbReference>
<evidence type="ECO:0000256" key="4">
    <source>
        <dbReference type="ARBA" id="ARBA00013964"/>
    </source>
</evidence>
<dbReference type="GO" id="GO:0016740">
    <property type="term" value="F:transferase activity"/>
    <property type="evidence" value="ECO:0007669"/>
    <property type="project" value="UniProtKB-KW"/>
</dbReference>
<gene>
    <name evidence="9" type="ORF">D3880_05495</name>
</gene>
<evidence type="ECO:0000256" key="5">
    <source>
        <dbReference type="ARBA" id="ARBA00022729"/>
    </source>
</evidence>
<dbReference type="Proteomes" id="UP000265560">
    <property type="component" value="Chromosome"/>
</dbReference>
<proteinExistence type="inferred from homology"/>
<evidence type="ECO:0000256" key="2">
    <source>
        <dbReference type="ARBA" id="ARBA00005182"/>
    </source>
</evidence>
<keyword evidence="7" id="KW-0016">Alginate biosynthesis</keyword>
<evidence type="ECO:0000256" key="7">
    <source>
        <dbReference type="ARBA" id="ARBA00022841"/>
    </source>
</evidence>
<comment type="pathway">
    <text evidence="2">Glycan biosynthesis; alginate biosynthesis.</text>
</comment>
<keyword evidence="6" id="KW-0574">Periplasm</keyword>